<keyword evidence="1" id="KW-1133">Transmembrane helix</keyword>
<evidence type="ECO:0000256" key="1">
    <source>
        <dbReference type="SAM" id="Phobius"/>
    </source>
</evidence>
<sequence length="80" mass="9335">MFLQAYATSCSAEDWFLFRMPGFMLEMFAGLKMLCGLSFVMTNLPYDSRLWVRYLTFQDKYAVYRLAVELLALHEGCAQL</sequence>
<comment type="caution">
    <text evidence="2">The sequence shown here is derived from an EMBL/GenBank/DDBJ whole genome shotgun (WGS) entry which is preliminary data.</text>
</comment>
<feature type="transmembrane region" description="Helical" evidence="1">
    <location>
        <begin position="23"/>
        <end position="44"/>
    </location>
</feature>
<evidence type="ECO:0000313" key="3">
    <source>
        <dbReference type="Proteomes" id="UP000266723"/>
    </source>
</evidence>
<gene>
    <name evidence="2" type="ORF">DY000_02048346</name>
</gene>
<proteinExistence type="predicted"/>
<dbReference type="Proteomes" id="UP000266723">
    <property type="component" value="Unassembled WGS sequence"/>
</dbReference>
<accession>A0ABQ7EYW0</accession>
<keyword evidence="1" id="KW-0812">Transmembrane</keyword>
<name>A0ABQ7EYW0_BRACR</name>
<reference evidence="2 3" key="1">
    <citation type="journal article" date="2020" name="BMC Genomics">
        <title>Intraspecific diversification of the crop wild relative Brassica cretica Lam. using demographic model selection.</title>
        <authorList>
            <person name="Kioukis A."/>
            <person name="Michalopoulou V.A."/>
            <person name="Briers L."/>
            <person name="Pirintsos S."/>
            <person name="Studholme D.J."/>
            <person name="Pavlidis P."/>
            <person name="Sarris P.F."/>
        </authorList>
    </citation>
    <scope>NUCLEOTIDE SEQUENCE [LARGE SCALE GENOMIC DNA]</scope>
    <source>
        <strain evidence="3">cv. PFS-1207/04</strain>
    </source>
</reference>
<keyword evidence="3" id="KW-1185">Reference proteome</keyword>
<dbReference type="EMBL" id="QGKV02000297">
    <property type="protein sequence ID" value="KAF3608460.1"/>
    <property type="molecule type" value="Genomic_DNA"/>
</dbReference>
<keyword evidence="1" id="KW-0472">Membrane</keyword>
<evidence type="ECO:0000313" key="2">
    <source>
        <dbReference type="EMBL" id="KAF3608460.1"/>
    </source>
</evidence>
<organism evidence="2 3">
    <name type="scientific">Brassica cretica</name>
    <name type="common">Mustard</name>
    <dbReference type="NCBI Taxonomy" id="69181"/>
    <lineage>
        <taxon>Eukaryota</taxon>
        <taxon>Viridiplantae</taxon>
        <taxon>Streptophyta</taxon>
        <taxon>Embryophyta</taxon>
        <taxon>Tracheophyta</taxon>
        <taxon>Spermatophyta</taxon>
        <taxon>Magnoliopsida</taxon>
        <taxon>eudicotyledons</taxon>
        <taxon>Gunneridae</taxon>
        <taxon>Pentapetalae</taxon>
        <taxon>rosids</taxon>
        <taxon>malvids</taxon>
        <taxon>Brassicales</taxon>
        <taxon>Brassicaceae</taxon>
        <taxon>Brassiceae</taxon>
        <taxon>Brassica</taxon>
    </lineage>
</organism>
<protein>
    <submittedName>
        <fullName evidence="2">Uncharacterized protein</fullName>
    </submittedName>
</protein>